<dbReference type="GO" id="GO:0000972">
    <property type="term" value="P:transcription-dependent tethering of RNA polymerase II gene DNA at nuclear periphery"/>
    <property type="evidence" value="ECO:0007669"/>
    <property type="project" value="TreeGrafter"/>
</dbReference>
<comment type="similarity">
    <text evidence="2">Belongs to the non-repetitive/WGA-negative nucleoporin family.</text>
</comment>
<dbReference type="GO" id="GO:0017056">
    <property type="term" value="F:structural constituent of nuclear pore"/>
    <property type="evidence" value="ECO:0007669"/>
    <property type="project" value="InterPro"/>
</dbReference>
<dbReference type="InterPro" id="IPR042533">
    <property type="entry name" value="Nucleoporin_Nup155_C_1"/>
</dbReference>
<evidence type="ECO:0000313" key="7">
    <source>
        <dbReference type="EMBL" id="GMT24338.1"/>
    </source>
</evidence>
<dbReference type="Gene3D" id="1.25.40.450">
    <property type="entry name" value="Nucleoporin, helical domain, N-terminal subdomain"/>
    <property type="match status" value="1"/>
</dbReference>
<evidence type="ECO:0000256" key="1">
    <source>
        <dbReference type="ARBA" id="ARBA00004123"/>
    </source>
</evidence>
<keyword evidence="3" id="KW-0813">Transport</keyword>
<feature type="domain" description="Nucleoporin Nup133/Nup155-like N-terminal" evidence="6">
    <location>
        <begin position="62"/>
        <end position="460"/>
    </location>
</feature>
<dbReference type="GO" id="GO:0044611">
    <property type="term" value="C:nuclear pore inner ring"/>
    <property type="evidence" value="ECO:0007669"/>
    <property type="project" value="TreeGrafter"/>
</dbReference>
<evidence type="ECO:0000259" key="5">
    <source>
        <dbReference type="Pfam" id="PF03177"/>
    </source>
</evidence>
<dbReference type="Proteomes" id="UP001432322">
    <property type="component" value="Unassembled WGS sequence"/>
</dbReference>
<reference evidence="7" key="1">
    <citation type="submission" date="2023-10" db="EMBL/GenBank/DDBJ databases">
        <title>Genome assembly of Pristionchus species.</title>
        <authorList>
            <person name="Yoshida K."/>
            <person name="Sommer R.J."/>
        </authorList>
    </citation>
    <scope>NUCLEOTIDE SEQUENCE</scope>
    <source>
        <strain evidence="7">RS5133</strain>
    </source>
</reference>
<accession>A0AAV5W0X3</accession>
<feature type="domain" description="Nucleoporin Nup133/Nup155-like C-terminal" evidence="5">
    <location>
        <begin position="625"/>
        <end position="1267"/>
    </location>
</feature>
<dbReference type="GO" id="GO:0006405">
    <property type="term" value="P:RNA export from nucleus"/>
    <property type="evidence" value="ECO:0007669"/>
    <property type="project" value="TreeGrafter"/>
</dbReference>
<keyword evidence="4" id="KW-0539">Nucleus</keyword>
<dbReference type="InterPro" id="IPR007187">
    <property type="entry name" value="Nucleoporin_Nup133/Nup155_C"/>
</dbReference>
<gene>
    <name evidence="7" type="ORF">PFISCL1PPCAC_15635</name>
</gene>
<keyword evidence="8" id="KW-1185">Reference proteome</keyword>
<evidence type="ECO:0000259" key="6">
    <source>
        <dbReference type="Pfam" id="PF08801"/>
    </source>
</evidence>
<comment type="caution">
    <text evidence="7">The sequence shown here is derived from an EMBL/GenBank/DDBJ whole genome shotgun (WGS) entry which is preliminary data.</text>
</comment>
<organism evidence="7 8">
    <name type="scientific">Pristionchus fissidentatus</name>
    <dbReference type="NCBI Taxonomy" id="1538716"/>
    <lineage>
        <taxon>Eukaryota</taxon>
        <taxon>Metazoa</taxon>
        <taxon>Ecdysozoa</taxon>
        <taxon>Nematoda</taxon>
        <taxon>Chromadorea</taxon>
        <taxon>Rhabditida</taxon>
        <taxon>Rhabditina</taxon>
        <taxon>Diplogasteromorpha</taxon>
        <taxon>Diplogasteroidea</taxon>
        <taxon>Neodiplogasteridae</taxon>
        <taxon>Pristionchus</taxon>
    </lineage>
</organism>
<protein>
    <submittedName>
        <fullName evidence="7">Uncharacterized protein</fullName>
    </submittedName>
</protein>
<evidence type="ECO:0000256" key="4">
    <source>
        <dbReference type="ARBA" id="ARBA00023242"/>
    </source>
</evidence>
<dbReference type="InterPro" id="IPR042537">
    <property type="entry name" value="Nucleoporin_Nup155_C_2"/>
</dbReference>
<dbReference type="PANTHER" id="PTHR10350:SF6">
    <property type="entry name" value="NUCLEAR PORE COMPLEX PROTEIN NUP155"/>
    <property type="match status" value="1"/>
</dbReference>
<dbReference type="FunFam" id="1.25.40.440:FF:000001">
    <property type="entry name" value="Nuclear pore complex subunit"/>
    <property type="match status" value="1"/>
</dbReference>
<dbReference type="InterPro" id="IPR004870">
    <property type="entry name" value="Nucleoporin_Nup155"/>
</dbReference>
<dbReference type="PANTHER" id="PTHR10350">
    <property type="entry name" value="NUCLEAR PORE COMPLEX PROTEIN NUP155"/>
    <property type="match status" value="1"/>
</dbReference>
<dbReference type="GO" id="GO:0006606">
    <property type="term" value="P:protein import into nucleus"/>
    <property type="evidence" value="ECO:0007669"/>
    <property type="project" value="TreeGrafter"/>
</dbReference>
<name>A0AAV5W0X3_9BILA</name>
<evidence type="ECO:0000313" key="8">
    <source>
        <dbReference type="Proteomes" id="UP001432322"/>
    </source>
</evidence>
<comment type="subcellular location">
    <subcellularLocation>
        <location evidence="1">Nucleus</location>
    </subcellularLocation>
</comment>
<dbReference type="Gene3D" id="1.25.40.440">
    <property type="entry name" value="Nucleoporin, helical domain, central subdomain"/>
    <property type="match status" value="1"/>
</dbReference>
<evidence type="ECO:0000256" key="2">
    <source>
        <dbReference type="ARBA" id="ARBA00007373"/>
    </source>
</evidence>
<dbReference type="Gene3D" id="1.20.120.1880">
    <property type="entry name" value="Nucleoporin, helical C-terminal domain"/>
    <property type="match status" value="1"/>
</dbReference>
<evidence type="ECO:0000256" key="3">
    <source>
        <dbReference type="ARBA" id="ARBA00022448"/>
    </source>
</evidence>
<sequence>MSKSFIENAPERVDNANQIICTFIESIKSSADLHVKLTDNGRSNVSGLGNRFYAKGIEEFFLEKRVPIPPELFQEMDHMRSHLTMGLFPEVKRAYVTIDCDVYLWSYDADADLAVFDGVPNTILKLCLSKPRPGVFQPHITHVLVVGTVSDIILFGITNGAEEGLSVIPDPLFKVDLDGQMLRTIVSTDNGRIFFTAKDVLYEFEYQEKGWLGRSCKKVDKSTTLFDSIASYIKPVVDGIEEVVIDSTRNILYTLTTKSSIQVFDLGVKGEECVKAVTLSIGQIMHEATSMTQGQHEASFFSSIVALSAIPSTQSYKVNLVAVSSKGVRIYFSCMPKQQPRQQQQAYLNEMSPTQLMSMEECRPRCLRMLHVRLSPGICPSSLYSEAPQGVYAAQVDSTLSVMTTTGRDVVFALSNLYHPQQDVETMNELKMDGHVWAMSWERKRKLSSGVIPSGFIPALIPHPFYTQHYTNDEQLLLFTNNALYVFVHRSPLDTFRAALSEKGHGEGESIMELCKSLGSINALVMAVSILSSEASSDISLKDKAARLIFGWKDEAEIVDTHTMRLVSPGETSLVEWQTKLKSPLHSSTPHVDVGMGAFSAFSPSSPLDRSSVHGKDGPFQFKASTRHDALYSYFSRLVYPLWHSPLAMMKADGQMIPSLPCVEMEWMALELVKLGRAMDEFTLVPKMINPLVRTGDTSIHAQFQSEAATRERQSLFGLRLLVTQTSETLYLWAIAVNQGLHQVTVNMEEESKGEMTHRRLSELATNPALNSMVIKTLIEFFLGDDGGTKELSERLRRLCSNLYSKEDALVTAALELLERVLASPSNGSSSRLLEEAVRLLKESVSKLDLEQVAEKLIKLRAFESVVDLSLLRAAKDDPLQLAINVYRNGGKMDAESMDVVNKRAAAYGVITKMMDDLRSPSISVTANQRNVESDQIMTAVLSTDDEMAHAALFRWLMNRGQKDKILNSKSPFLEQWLSIEIGRGGGVKYLDVMWRYYEKNGLAGKAAKLLNRLTDSELAEISLTDRLSYLSHAIICAQSTSDNESRTLIQELRDKLEVAQIQMAIKEALEDRGQEESFIARQLNGKVLGLQDLCLKYAVPFKLAKLQLEIFKCANFYDEEKIHNVWRQLLDREFESCSDAGGSIILGTIADLNCKFGDSNYFPTELIVMHVVERCFEYGIDPVFFISLLSKMNISLAVFLTFLSDHYRNGDPFWRENVNAHDYIVIVAVNVVEDFISNSRKYTDPQRMALTSKCEVALSRFAVDSRSISSHSSSSVRVRLERVSAVLANMN</sequence>
<dbReference type="EMBL" id="BTSY01000004">
    <property type="protein sequence ID" value="GMT24338.1"/>
    <property type="molecule type" value="Genomic_DNA"/>
</dbReference>
<dbReference type="InterPro" id="IPR042538">
    <property type="entry name" value="Nucleoporin_Nup155_C_3"/>
</dbReference>
<dbReference type="Pfam" id="PF08801">
    <property type="entry name" value="Nucleoporin_N"/>
    <property type="match status" value="1"/>
</dbReference>
<dbReference type="GO" id="GO:0036228">
    <property type="term" value="P:protein localization to nuclear inner membrane"/>
    <property type="evidence" value="ECO:0007669"/>
    <property type="project" value="TreeGrafter"/>
</dbReference>
<dbReference type="Gene3D" id="1.20.58.1780">
    <property type="match status" value="1"/>
</dbReference>
<dbReference type="Pfam" id="PF03177">
    <property type="entry name" value="Nucleoporin_C"/>
    <property type="match status" value="1"/>
</dbReference>
<dbReference type="InterPro" id="IPR014908">
    <property type="entry name" value="Nucleoporin_Nup133/Nup155_N"/>
</dbReference>
<proteinExistence type="inferred from homology"/>